<keyword evidence="5" id="KW-1133">Transmembrane helix</keyword>
<keyword evidence="3" id="KW-0547">Nucleotide-binding</keyword>
<dbReference type="EMBL" id="JAAAPU010000102">
    <property type="protein sequence ID" value="KAF4202537.1"/>
    <property type="molecule type" value="Genomic_DNA"/>
</dbReference>
<dbReference type="InterPro" id="IPR000873">
    <property type="entry name" value="AMP-dep_synth/lig_dom"/>
</dbReference>
<dbReference type="Proteomes" id="UP000649114">
    <property type="component" value="Unassembled WGS sequence"/>
</dbReference>
<gene>
    <name evidence="8" type="ORF">CNMCM8927_000082</name>
</gene>
<dbReference type="InterPro" id="IPR042099">
    <property type="entry name" value="ANL_N_sf"/>
</dbReference>
<comment type="similarity">
    <text evidence="2">Belongs to the ATP-dependent AMP-binding enzyme family.</text>
</comment>
<accession>A0AAN5YJ67</accession>
<dbReference type="GO" id="GO:0005524">
    <property type="term" value="F:ATP binding"/>
    <property type="evidence" value="ECO:0007669"/>
    <property type="project" value="UniProtKB-KW"/>
</dbReference>
<evidence type="ECO:0000256" key="4">
    <source>
        <dbReference type="ARBA" id="ARBA00022840"/>
    </source>
</evidence>
<keyword evidence="5" id="KW-0812">Transmembrane</keyword>
<dbReference type="InterPro" id="IPR045851">
    <property type="entry name" value="AMP-bd_C_sf"/>
</dbReference>
<evidence type="ECO:0000259" key="6">
    <source>
        <dbReference type="Pfam" id="PF00501"/>
    </source>
</evidence>
<dbReference type="Pfam" id="PF00501">
    <property type="entry name" value="AMP-binding"/>
    <property type="match status" value="1"/>
</dbReference>
<dbReference type="Pfam" id="PF13193">
    <property type="entry name" value="AMP-binding_C"/>
    <property type="match status" value="1"/>
</dbReference>
<reference evidence="8" key="2">
    <citation type="submission" date="2020-04" db="EMBL/GenBank/DDBJ databases">
        <authorList>
            <person name="Santos R.A.C."/>
            <person name="Steenwyk J.L."/>
            <person name="Rivero-Menendez O."/>
            <person name="Mead M.E."/>
            <person name="Silva L.P."/>
            <person name="Bastos R.W."/>
            <person name="Alastruey-Izquierdo A."/>
            <person name="Goldman G.H."/>
            <person name="Rokas A."/>
        </authorList>
    </citation>
    <scope>NUCLEOTIDE SEQUENCE</scope>
    <source>
        <strain evidence="8">CNM-CM8927</strain>
    </source>
</reference>
<feature type="domain" description="AMP-dependent synthetase/ligase" evidence="6">
    <location>
        <begin position="45"/>
        <end position="421"/>
    </location>
</feature>
<evidence type="ECO:0000313" key="9">
    <source>
        <dbReference type="Proteomes" id="UP000649114"/>
    </source>
</evidence>
<evidence type="ECO:0000313" key="8">
    <source>
        <dbReference type="EMBL" id="KAF4202537.1"/>
    </source>
</evidence>
<evidence type="ECO:0000259" key="7">
    <source>
        <dbReference type="Pfam" id="PF13193"/>
    </source>
</evidence>
<dbReference type="InterPro" id="IPR020845">
    <property type="entry name" value="AMP-binding_CS"/>
</dbReference>
<dbReference type="GO" id="GO:0016405">
    <property type="term" value="F:CoA-ligase activity"/>
    <property type="evidence" value="ECO:0007669"/>
    <property type="project" value="TreeGrafter"/>
</dbReference>
<dbReference type="PANTHER" id="PTHR24096">
    <property type="entry name" value="LONG-CHAIN-FATTY-ACID--COA LIGASE"/>
    <property type="match status" value="1"/>
</dbReference>
<dbReference type="InterPro" id="IPR025110">
    <property type="entry name" value="AMP-bd_C"/>
</dbReference>
<dbReference type="FunFam" id="3.30.300.30:FF:000007">
    <property type="entry name" value="4-coumarate--CoA ligase 2"/>
    <property type="match status" value="1"/>
</dbReference>
<proteinExistence type="inferred from homology"/>
<dbReference type="Gene3D" id="3.30.300.30">
    <property type="match status" value="1"/>
</dbReference>
<sequence>MVFSSRWETSIPDVHLATLLFQSPSHPLSKTNKCFIDVDEPDTLYLTTHEFRLWSQRVAAGLRKLGVKTGDRVLVFSGNSIAFPVLYMGILMAGAIFTSANPAYIARELGYQVKDSGAVAVLCAETSIETAIAGVKLGGLSPNRIFVFNEALFRHARGFSHKDYRTDFRSVGCRYWGELVADEEEANSFHWDELSTPDLSSRTLALNYSSGTTGVPKGVEVSHKNVIANILQFNYLAQLDPGYKEKASRSRWLCPLPMYHAMGQNMFIGIAITRGIPVYLMTKYDFAKFLRTIQRFRITDLTLVPPIVIRMAKDPQTRQHDLSSIETIFCGAAPLGKEACDEAERLWPNRQVNIKQGWGMTETTSIVTAWHPLERSEDASVGELVPNCQARVVADDGVTELGRNQPGELWVRGLNVMKGYWRNKKATEECLTSDGWLKTGDVAYIDDDNKWHIVDRKKELIKVKGNQVAPAELEGLLIEHPAVADVAVIGIPHGNDEQPRAYVVLQAGKEAAPEEIANFLNSRVSRIKRVTGGVVFVDSIPKNPSGKILRKVLRDMDKSIAKSTGRSKL</sequence>
<protein>
    <recommendedName>
        <fullName evidence="10">4-coumarate--CoA ligase-like 7</fullName>
    </recommendedName>
</protein>
<dbReference type="FunFam" id="3.40.50.12780:FF:000003">
    <property type="entry name" value="Long-chain-fatty-acid--CoA ligase FadD"/>
    <property type="match status" value="1"/>
</dbReference>
<feature type="domain" description="AMP-binding enzyme C-terminal" evidence="7">
    <location>
        <begin position="472"/>
        <end position="547"/>
    </location>
</feature>
<comment type="pathway">
    <text evidence="1">Siderophore biosynthesis.</text>
</comment>
<feature type="transmembrane region" description="Helical" evidence="5">
    <location>
        <begin position="73"/>
        <end position="97"/>
    </location>
</feature>
<dbReference type="CDD" id="cd05911">
    <property type="entry name" value="Firefly_Luc_like"/>
    <property type="match status" value="1"/>
</dbReference>
<comment type="caution">
    <text evidence="8">The sequence shown here is derived from an EMBL/GenBank/DDBJ whole genome shotgun (WGS) entry which is preliminary data.</text>
</comment>
<dbReference type="PANTHER" id="PTHR24096:SF424">
    <property type="entry name" value="ACETYL-COA SYNTHETASE-LIKE PROTEIN-RELATED"/>
    <property type="match status" value="1"/>
</dbReference>
<keyword evidence="5" id="KW-0472">Membrane</keyword>
<reference evidence="8" key="1">
    <citation type="journal article" date="2020" name="bioRxiv">
        <title>Genomic and phenotypic heterogeneity of clinical isolates of the human pathogens Aspergillus fumigatus, Aspergillus lentulus and Aspergillus fumigatiaffinis.</title>
        <authorList>
            <person name="dos Santos R.A.C."/>
            <person name="Steenwyk J.L."/>
            <person name="Rivero-Menendez O."/>
            <person name="Mead M.E."/>
            <person name="Silva L.P."/>
            <person name="Bastos R.W."/>
            <person name="Alastruey-Izquierdo A."/>
            <person name="Goldman G.H."/>
            <person name="Rokas A."/>
        </authorList>
    </citation>
    <scope>NUCLEOTIDE SEQUENCE</scope>
    <source>
        <strain evidence="8">CNM-CM8927</strain>
    </source>
</reference>
<evidence type="ECO:0008006" key="10">
    <source>
        <dbReference type="Google" id="ProtNLM"/>
    </source>
</evidence>
<dbReference type="AlphaFoldDB" id="A0AAN5YJ67"/>
<name>A0AAN5YJ67_ASPLE</name>
<dbReference type="PROSITE" id="PS00455">
    <property type="entry name" value="AMP_BINDING"/>
    <property type="match status" value="1"/>
</dbReference>
<dbReference type="Gene3D" id="3.40.50.12780">
    <property type="entry name" value="N-terminal domain of ligase-like"/>
    <property type="match status" value="1"/>
</dbReference>
<organism evidence="8 9">
    <name type="scientific">Aspergillus lentulus</name>
    <dbReference type="NCBI Taxonomy" id="293939"/>
    <lineage>
        <taxon>Eukaryota</taxon>
        <taxon>Fungi</taxon>
        <taxon>Dikarya</taxon>
        <taxon>Ascomycota</taxon>
        <taxon>Pezizomycotina</taxon>
        <taxon>Eurotiomycetes</taxon>
        <taxon>Eurotiomycetidae</taxon>
        <taxon>Eurotiales</taxon>
        <taxon>Aspergillaceae</taxon>
        <taxon>Aspergillus</taxon>
        <taxon>Aspergillus subgen. Fumigati</taxon>
    </lineage>
</organism>
<evidence type="ECO:0000256" key="5">
    <source>
        <dbReference type="SAM" id="Phobius"/>
    </source>
</evidence>
<evidence type="ECO:0000256" key="2">
    <source>
        <dbReference type="ARBA" id="ARBA00006432"/>
    </source>
</evidence>
<dbReference type="SUPFAM" id="SSF56801">
    <property type="entry name" value="Acetyl-CoA synthetase-like"/>
    <property type="match status" value="1"/>
</dbReference>
<evidence type="ECO:0000256" key="1">
    <source>
        <dbReference type="ARBA" id="ARBA00004924"/>
    </source>
</evidence>
<evidence type="ECO:0000256" key="3">
    <source>
        <dbReference type="ARBA" id="ARBA00022741"/>
    </source>
</evidence>
<keyword evidence="4" id="KW-0067">ATP-binding</keyword>